<feature type="chain" id="PRO_5026339951" evidence="1">
    <location>
        <begin position="31"/>
        <end position="141"/>
    </location>
</feature>
<evidence type="ECO:0000256" key="1">
    <source>
        <dbReference type="SAM" id="SignalP"/>
    </source>
</evidence>
<dbReference type="AlphaFoldDB" id="A0A6G9YAH5"/>
<organism evidence="2 3">
    <name type="scientific">Nocardia arthritidis</name>
    <dbReference type="NCBI Taxonomy" id="228602"/>
    <lineage>
        <taxon>Bacteria</taxon>
        <taxon>Bacillati</taxon>
        <taxon>Actinomycetota</taxon>
        <taxon>Actinomycetes</taxon>
        <taxon>Mycobacteriales</taxon>
        <taxon>Nocardiaceae</taxon>
        <taxon>Nocardia</taxon>
    </lineage>
</organism>
<protein>
    <submittedName>
        <fullName evidence="2">Uncharacterized protein</fullName>
    </submittedName>
</protein>
<dbReference type="KEGG" id="nah:F5544_10855"/>
<name>A0A6G9YAH5_9NOCA</name>
<dbReference type="RefSeq" id="WP_167473096.1">
    <property type="nucleotide sequence ID" value="NZ_CP046172.1"/>
</dbReference>
<gene>
    <name evidence="2" type="ORF">F5544_10855</name>
</gene>
<keyword evidence="1" id="KW-0732">Signal</keyword>
<evidence type="ECO:0000313" key="3">
    <source>
        <dbReference type="Proteomes" id="UP000503540"/>
    </source>
</evidence>
<dbReference type="EMBL" id="CP046172">
    <property type="protein sequence ID" value="QIS10066.1"/>
    <property type="molecule type" value="Genomic_DNA"/>
</dbReference>
<accession>A0A6G9YAH5</accession>
<sequence length="141" mass="14268">MIVGRKTTTALTVLGSVTAAVVLAAPQAGAAVTRLDIATGLSFGLAQYGTGCSYTITATAKPGTSVAFYEADEQGNGTRDTFNPQMPQVDASGKATTTWRPATKGRHGIFAQEAPTGDATASTIATVGTGINLGFLCLTLP</sequence>
<reference evidence="2 3" key="1">
    <citation type="journal article" date="2019" name="ACS Chem. Biol.">
        <title>Identification and Mobilization of a Cryptic Antibiotic Biosynthesis Gene Locus from a Human-Pathogenic Nocardia Isolate.</title>
        <authorList>
            <person name="Herisse M."/>
            <person name="Ishida K."/>
            <person name="Porter J.L."/>
            <person name="Howden B."/>
            <person name="Hertweck C."/>
            <person name="Stinear T.P."/>
            <person name="Pidot S.J."/>
        </authorList>
    </citation>
    <scope>NUCLEOTIDE SEQUENCE [LARGE SCALE GENOMIC DNA]</scope>
    <source>
        <strain evidence="2 3">AUSMDU00012717</strain>
    </source>
</reference>
<feature type="signal peptide" evidence="1">
    <location>
        <begin position="1"/>
        <end position="30"/>
    </location>
</feature>
<evidence type="ECO:0000313" key="2">
    <source>
        <dbReference type="EMBL" id="QIS10066.1"/>
    </source>
</evidence>
<proteinExistence type="predicted"/>
<keyword evidence="3" id="KW-1185">Reference proteome</keyword>
<dbReference type="Proteomes" id="UP000503540">
    <property type="component" value="Chromosome"/>
</dbReference>